<gene>
    <name evidence="1" type="ORF">HUJ06_024128</name>
</gene>
<accession>A0A822XV36</accession>
<sequence>MLFMVSSIRSSSTKAVFWNPLLSNSFTVCGGLEERHSGIRINLQV</sequence>
<dbReference type="EMBL" id="DUZY01000001">
    <property type="protein sequence ID" value="DAD22665.1"/>
    <property type="molecule type" value="Genomic_DNA"/>
</dbReference>
<dbReference type="Proteomes" id="UP000607653">
    <property type="component" value="Unassembled WGS sequence"/>
</dbReference>
<evidence type="ECO:0000313" key="1">
    <source>
        <dbReference type="EMBL" id="DAD22665.1"/>
    </source>
</evidence>
<protein>
    <submittedName>
        <fullName evidence="1">Uncharacterized protein</fullName>
    </submittedName>
</protein>
<organism evidence="1 2">
    <name type="scientific">Nelumbo nucifera</name>
    <name type="common">Sacred lotus</name>
    <dbReference type="NCBI Taxonomy" id="4432"/>
    <lineage>
        <taxon>Eukaryota</taxon>
        <taxon>Viridiplantae</taxon>
        <taxon>Streptophyta</taxon>
        <taxon>Embryophyta</taxon>
        <taxon>Tracheophyta</taxon>
        <taxon>Spermatophyta</taxon>
        <taxon>Magnoliopsida</taxon>
        <taxon>Proteales</taxon>
        <taxon>Nelumbonaceae</taxon>
        <taxon>Nelumbo</taxon>
    </lineage>
</organism>
<keyword evidence="2" id="KW-1185">Reference proteome</keyword>
<proteinExistence type="predicted"/>
<reference evidence="1 2" key="1">
    <citation type="journal article" date="2020" name="Mol. Biol. Evol.">
        <title>Distinct Expression and Methylation Patterns for Genes with Different Fates following a Single Whole-Genome Duplication in Flowering Plants.</title>
        <authorList>
            <person name="Shi T."/>
            <person name="Rahmani R.S."/>
            <person name="Gugger P.F."/>
            <person name="Wang M."/>
            <person name="Li H."/>
            <person name="Zhang Y."/>
            <person name="Li Z."/>
            <person name="Wang Q."/>
            <person name="Van de Peer Y."/>
            <person name="Marchal K."/>
            <person name="Chen J."/>
        </authorList>
    </citation>
    <scope>NUCLEOTIDE SEQUENCE [LARGE SCALE GENOMIC DNA]</scope>
    <source>
        <tissue evidence="1">Leaf</tissue>
    </source>
</reference>
<comment type="caution">
    <text evidence="1">The sequence shown here is derived from an EMBL/GenBank/DDBJ whole genome shotgun (WGS) entry which is preliminary data.</text>
</comment>
<dbReference type="AlphaFoldDB" id="A0A822XV36"/>
<name>A0A822XV36_NELNU</name>
<evidence type="ECO:0000313" key="2">
    <source>
        <dbReference type="Proteomes" id="UP000607653"/>
    </source>
</evidence>